<dbReference type="RefSeq" id="WP_329775752.1">
    <property type="nucleotide sequence ID" value="NZ_JAYDYW010000009.1"/>
</dbReference>
<dbReference type="Pfam" id="PF02563">
    <property type="entry name" value="Poly_export"/>
    <property type="match status" value="1"/>
</dbReference>
<reference evidence="5" key="1">
    <citation type="submission" date="2023-07" db="EMBL/GenBank/DDBJ databases">
        <title>Draft genome sequence of Agarivorans aestuarii strain ZMCS4, a CAZymes producing bacteria isolated from the marine brown algae Clodostephus spongiosus.</title>
        <authorList>
            <person name="Lorente B."/>
            <person name="Cabral C."/>
            <person name="Frias J."/>
            <person name="Faria J."/>
            <person name="Toubarro D."/>
        </authorList>
    </citation>
    <scope>NUCLEOTIDE SEQUENCE [LARGE SCALE GENOMIC DNA]</scope>
    <source>
        <strain evidence="5">ZMCS4</strain>
    </source>
</reference>
<protein>
    <submittedName>
        <fullName evidence="4">Polysaccharide biosynthesis/export family protein</fullName>
    </submittedName>
</protein>
<dbReference type="InterPro" id="IPR003715">
    <property type="entry name" value="Poly_export_N"/>
</dbReference>
<evidence type="ECO:0000256" key="1">
    <source>
        <dbReference type="ARBA" id="ARBA00022729"/>
    </source>
</evidence>
<gene>
    <name evidence="4" type="ORF">SNR37_004137</name>
</gene>
<dbReference type="Pfam" id="PF10531">
    <property type="entry name" value="SLBB"/>
    <property type="match status" value="1"/>
</dbReference>
<evidence type="ECO:0000313" key="4">
    <source>
        <dbReference type="EMBL" id="MEE1674693.1"/>
    </source>
</evidence>
<dbReference type="EMBL" id="JAYDYW010000009">
    <property type="protein sequence ID" value="MEE1674693.1"/>
    <property type="molecule type" value="Genomic_DNA"/>
</dbReference>
<keyword evidence="5" id="KW-1185">Reference proteome</keyword>
<dbReference type="Gene3D" id="3.30.1950.10">
    <property type="entry name" value="wza like domain"/>
    <property type="match status" value="1"/>
</dbReference>
<name>A0ABU7G5V0_9ALTE</name>
<dbReference type="InterPro" id="IPR019554">
    <property type="entry name" value="Soluble_ligand-bd"/>
</dbReference>
<organism evidence="4 5">
    <name type="scientific">Agarivorans aestuarii</name>
    <dbReference type="NCBI Taxonomy" id="1563703"/>
    <lineage>
        <taxon>Bacteria</taxon>
        <taxon>Pseudomonadati</taxon>
        <taxon>Pseudomonadota</taxon>
        <taxon>Gammaproteobacteria</taxon>
        <taxon>Alteromonadales</taxon>
        <taxon>Alteromonadaceae</taxon>
        <taxon>Agarivorans</taxon>
    </lineage>
</organism>
<proteinExistence type="predicted"/>
<keyword evidence="1" id="KW-0732">Signal</keyword>
<feature type="domain" description="Soluble ligand binding" evidence="3">
    <location>
        <begin position="107"/>
        <end position="148"/>
    </location>
</feature>
<evidence type="ECO:0000313" key="5">
    <source>
        <dbReference type="Proteomes" id="UP001310248"/>
    </source>
</evidence>
<accession>A0ABU7G5V0</accession>
<dbReference type="PANTHER" id="PTHR33619:SF3">
    <property type="entry name" value="POLYSACCHARIDE EXPORT PROTEIN GFCE-RELATED"/>
    <property type="match status" value="1"/>
</dbReference>
<dbReference type="PANTHER" id="PTHR33619">
    <property type="entry name" value="POLYSACCHARIDE EXPORT PROTEIN GFCE-RELATED"/>
    <property type="match status" value="1"/>
</dbReference>
<sequence>MGKHIARLKKGLVLLVGVLCFPLFGQTVKDYRLAAGDSFRVSVYGEPELSMETRLADDGFIRYPFLGEIEVRGLTLTELQLQIQNGLKGDYLVDPMVQVTMVEYRPFFINGEVARPGAYPYQPGLTVNRAITLAGGFTERAGKSKITIQAEGTTPDQRERVGLEDRVSAGDVLNIPQSFF</sequence>
<evidence type="ECO:0000259" key="2">
    <source>
        <dbReference type="Pfam" id="PF02563"/>
    </source>
</evidence>
<dbReference type="Proteomes" id="UP001310248">
    <property type="component" value="Unassembled WGS sequence"/>
</dbReference>
<feature type="domain" description="Polysaccharide export protein N-terminal" evidence="2">
    <location>
        <begin position="27"/>
        <end position="101"/>
    </location>
</feature>
<comment type="caution">
    <text evidence="4">The sequence shown here is derived from an EMBL/GenBank/DDBJ whole genome shotgun (WGS) entry which is preliminary data.</text>
</comment>
<dbReference type="InterPro" id="IPR049712">
    <property type="entry name" value="Poly_export"/>
</dbReference>
<evidence type="ECO:0000259" key="3">
    <source>
        <dbReference type="Pfam" id="PF10531"/>
    </source>
</evidence>